<keyword evidence="3" id="KW-1185">Reference proteome</keyword>
<name>A0A1E3VQN4_9HYPH</name>
<organism evidence="2 3">
    <name type="scientific">Methyloceanibacter stevinii</name>
    <dbReference type="NCBI Taxonomy" id="1774970"/>
    <lineage>
        <taxon>Bacteria</taxon>
        <taxon>Pseudomonadati</taxon>
        <taxon>Pseudomonadota</taxon>
        <taxon>Alphaproteobacteria</taxon>
        <taxon>Hyphomicrobiales</taxon>
        <taxon>Hyphomicrobiaceae</taxon>
        <taxon>Methyloceanibacter</taxon>
    </lineage>
</organism>
<evidence type="ECO:0000256" key="1">
    <source>
        <dbReference type="SAM" id="Phobius"/>
    </source>
</evidence>
<proteinExistence type="predicted"/>
<sequence length="67" mass="7438">MTDKSPNDSLSVEWGRFKAGARGSFAIVALLLIFVLVATTYVFGFWRVTSVFSSYVANEQHGVAHRQ</sequence>
<evidence type="ECO:0000313" key="2">
    <source>
        <dbReference type="EMBL" id="ODR95601.1"/>
    </source>
</evidence>
<dbReference type="EMBL" id="LPWE01000010">
    <property type="protein sequence ID" value="ODR95601.1"/>
    <property type="molecule type" value="Genomic_DNA"/>
</dbReference>
<keyword evidence="1" id="KW-0812">Transmembrane</keyword>
<accession>A0A1E3VQN4</accession>
<reference evidence="2 3" key="1">
    <citation type="journal article" date="2016" name="Environ. Microbiol.">
        <title>New Methyloceanibacter diversity from North Sea sediments includes methanotroph containing solely the soluble methane monooxygenase.</title>
        <authorList>
            <person name="Vekeman B."/>
            <person name="Kerckhof F.M."/>
            <person name="Cremers G."/>
            <person name="de Vos P."/>
            <person name="Vandamme P."/>
            <person name="Boon N."/>
            <person name="Op den Camp H.J."/>
            <person name="Heylen K."/>
        </authorList>
    </citation>
    <scope>NUCLEOTIDE SEQUENCE [LARGE SCALE GENOMIC DNA]</scope>
    <source>
        <strain evidence="2 3">R-67176</strain>
    </source>
</reference>
<gene>
    <name evidence="2" type="ORF">AUC70_01505</name>
</gene>
<feature type="transmembrane region" description="Helical" evidence="1">
    <location>
        <begin position="25"/>
        <end position="46"/>
    </location>
</feature>
<dbReference type="RefSeq" id="WP_069443811.1">
    <property type="nucleotide sequence ID" value="NZ_LPWE01000010.1"/>
</dbReference>
<keyword evidence="1" id="KW-1133">Transmembrane helix</keyword>
<keyword evidence="1" id="KW-0472">Membrane</keyword>
<protein>
    <submittedName>
        <fullName evidence="2">Uncharacterized protein</fullName>
    </submittedName>
</protein>
<evidence type="ECO:0000313" key="3">
    <source>
        <dbReference type="Proteomes" id="UP000094172"/>
    </source>
</evidence>
<dbReference type="AlphaFoldDB" id="A0A1E3VQN4"/>
<comment type="caution">
    <text evidence="2">The sequence shown here is derived from an EMBL/GenBank/DDBJ whole genome shotgun (WGS) entry which is preliminary data.</text>
</comment>
<dbReference type="Proteomes" id="UP000094172">
    <property type="component" value="Unassembled WGS sequence"/>
</dbReference>